<dbReference type="OrthoDB" id="2100652at2759"/>
<comment type="caution">
    <text evidence="2">The sequence shown here is derived from an EMBL/GenBank/DDBJ whole genome shotgun (WGS) entry which is preliminary data.</text>
</comment>
<dbReference type="InterPro" id="IPR042432">
    <property type="entry name" value="Coa1_fungi"/>
</dbReference>
<organism evidence="2 3">
    <name type="scientific">Kluyveromyces dobzhanskii CBS 2104</name>
    <dbReference type="NCBI Taxonomy" id="1427455"/>
    <lineage>
        <taxon>Eukaryota</taxon>
        <taxon>Fungi</taxon>
        <taxon>Dikarya</taxon>
        <taxon>Ascomycota</taxon>
        <taxon>Saccharomycotina</taxon>
        <taxon>Saccharomycetes</taxon>
        <taxon>Saccharomycetales</taxon>
        <taxon>Saccharomycetaceae</taxon>
        <taxon>Kluyveromyces</taxon>
    </lineage>
</organism>
<dbReference type="GO" id="GO:0033617">
    <property type="term" value="P:mitochondrial respiratory chain complex IV assembly"/>
    <property type="evidence" value="ECO:0007669"/>
    <property type="project" value="InterPro"/>
</dbReference>
<feature type="transmembrane region" description="Helical" evidence="1">
    <location>
        <begin position="66"/>
        <end position="83"/>
    </location>
</feature>
<dbReference type="GO" id="GO:0005743">
    <property type="term" value="C:mitochondrial inner membrane"/>
    <property type="evidence" value="ECO:0007669"/>
    <property type="project" value="TreeGrafter"/>
</dbReference>
<keyword evidence="1" id="KW-0472">Membrane</keyword>
<evidence type="ECO:0000313" key="2">
    <source>
        <dbReference type="EMBL" id="CDO95824.1"/>
    </source>
</evidence>
<keyword evidence="1" id="KW-1133">Transmembrane helix</keyword>
<keyword evidence="1" id="KW-0812">Transmembrane</keyword>
<dbReference type="InterPro" id="IPR014807">
    <property type="entry name" value="Coa1"/>
</dbReference>
<dbReference type="EMBL" id="CCBQ010000045">
    <property type="protein sequence ID" value="CDO95824.1"/>
    <property type="molecule type" value="Genomic_DNA"/>
</dbReference>
<name>A0A0A8LAA9_9SACH</name>
<dbReference type="Pfam" id="PF08695">
    <property type="entry name" value="Coa1"/>
    <property type="match status" value="1"/>
</dbReference>
<dbReference type="AlphaFoldDB" id="A0A0A8LAA9"/>
<dbReference type="Proteomes" id="UP000031516">
    <property type="component" value="Unassembled WGS sequence"/>
</dbReference>
<proteinExistence type="predicted"/>
<dbReference type="PANTHER" id="PTHR28523:SF1">
    <property type="entry name" value="CYTOCHROME C OXIDASE ASSEMBLY FACTOR 1"/>
    <property type="match status" value="1"/>
</dbReference>
<keyword evidence="3" id="KW-1185">Reference proteome</keyword>
<accession>A0A0A8LAA9</accession>
<reference evidence="2 3" key="1">
    <citation type="submission" date="2014-03" db="EMBL/GenBank/DDBJ databases">
        <title>The genome of Kluyveromyces dobzhanskii.</title>
        <authorList>
            <person name="Nystedt B."/>
            <person name="Astrom S."/>
        </authorList>
    </citation>
    <scope>NUCLEOTIDE SEQUENCE [LARGE SCALE GENOMIC DNA]</scope>
    <source>
        <strain evidence="2 3">CBS 2104</strain>
    </source>
</reference>
<evidence type="ECO:0000313" key="3">
    <source>
        <dbReference type="Proteomes" id="UP000031516"/>
    </source>
</evidence>
<dbReference type="PANTHER" id="PTHR28523">
    <property type="entry name" value="CYTOCHROME C OXIDASE ASSEMBLY FACTOR 1"/>
    <property type="match status" value="1"/>
</dbReference>
<sequence length="187" mass="21904">MKYGKVENLVKDNINSQRFPVSRVLTRRFMASLEPEVKLRDKFRPMRIDRELPDPTKGTNMRRLQFVGFIVLMTSSLAMIFNYEKTQSPVISNTLYHMRRSPKIREVLGDQIDFDGFVPWVFGELNQVAGNVNIRFYLKGSKGKVGEVRLVADRENQRQEFFIHEWSVKVDEQKYDLLEERGGAKTL</sequence>
<gene>
    <name evidence="2" type="ORF">KLDO_g4051A</name>
</gene>
<evidence type="ECO:0000256" key="1">
    <source>
        <dbReference type="SAM" id="Phobius"/>
    </source>
</evidence>
<protein>
    <submittedName>
        <fullName evidence="2">WGS project CCBQ000000000 data, contig 00015</fullName>
    </submittedName>
</protein>